<feature type="transmembrane region" description="Helical" evidence="20">
    <location>
        <begin position="267"/>
        <end position="287"/>
    </location>
</feature>
<feature type="transmembrane region" description="Helical" evidence="20">
    <location>
        <begin position="325"/>
        <end position="346"/>
    </location>
</feature>
<comment type="pathway">
    <text evidence="4">Lipid metabolism.</text>
</comment>
<evidence type="ECO:0000256" key="6">
    <source>
        <dbReference type="ARBA" id="ARBA00012487"/>
    </source>
</evidence>
<comment type="similarity">
    <text evidence="5">Belongs to the CDS family.</text>
</comment>
<keyword evidence="7" id="KW-0444">Lipid biosynthesis</keyword>
<keyword evidence="11 20" id="KW-1133">Transmembrane helix</keyword>
<comment type="catalytic activity">
    <reaction evidence="1">
        <text>a 1,2-diacyl-sn-glycero-3-phosphate + CTP + H(+) = a CDP-1,2-diacyl-sn-glycerol + diphosphate</text>
        <dbReference type="Rhea" id="RHEA:16229"/>
        <dbReference type="ChEBI" id="CHEBI:15378"/>
        <dbReference type="ChEBI" id="CHEBI:33019"/>
        <dbReference type="ChEBI" id="CHEBI:37563"/>
        <dbReference type="ChEBI" id="CHEBI:58332"/>
        <dbReference type="ChEBI" id="CHEBI:58608"/>
        <dbReference type="EC" id="2.7.7.41"/>
    </reaction>
</comment>
<keyword evidence="8" id="KW-0808">Transferase</keyword>
<feature type="transmembrane region" description="Helical" evidence="20">
    <location>
        <begin position="133"/>
        <end position="154"/>
    </location>
</feature>
<name>A0A7R8W9H9_9CRUS</name>
<sequence>MELSSDFLIPPVELRRLNAKALRGRAGGVRSEGSDMSSAIQTKDGQEQPPRGSQKAFKNYVRRILSGLAILFGYTFLVYCGPLGIIAADCVVCCLGSYEIARLLCSKIEFPARKIKEEREVAYRRRWRQSGRLFYVIVYFYAAPSVFLYVQYLFPSDVTSVLHIVISPLTRLHRFICLVMYLSTLLMGKKPMYEDLWFTATLHLAFVLFLPCVFYHCMSAIEGAPIWMILPMLVINADDGAAFFCGKTFGKTKLIDLSPNKTWEGHIGGSLIAFSVGLLLSFVMSSFPELVCSPTLLAGGKFAYTCDGSPSSRILSDSMSLLKYMSVYCFLMVLLGPVGGFFGSGLKRTLGLWKFDPRAWRHPGPF</sequence>
<evidence type="ECO:0000256" key="10">
    <source>
        <dbReference type="ARBA" id="ARBA00022695"/>
    </source>
</evidence>
<keyword evidence="13 20" id="KW-0472">Membrane</keyword>
<feature type="transmembrane region" description="Helical" evidence="20">
    <location>
        <begin position="224"/>
        <end position="246"/>
    </location>
</feature>
<evidence type="ECO:0000256" key="15">
    <source>
        <dbReference type="ARBA" id="ARBA00023264"/>
    </source>
</evidence>
<evidence type="ECO:0000256" key="14">
    <source>
        <dbReference type="ARBA" id="ARBA00023209"/>
    </source>
</evidence>
<reference evidence="21" key="1">
    <citation type="submission" date="2020-11" db="EMBL/GenBank/DDBJ databases">
        <authorList>
            <person name="Tran Van P."/>
        </authorList>
    </citation>
    <scope>NUCLEOTIDE SEQUENCE</scope>
</reference>
<keyword evidence="12" id="KW-0443">Lipid metabolism</keyword>
<evidence type="ECO:0000256" key="9">
    <source>
        <dbReference type="ARBA" id="ARBA00022692"/>
    </source>
</evidence>
<keyword evidence="10" id="KW-0548">Nucleotidyltransferase</keyword>
<dbReference type="GO" id="GO:0005789">
    <property type="term" value="C:endoplasmic reticulum membrane"/>
    <property type="evidence" value="ECO:0007669"/>
    <property type="project" value="TreeGrafter"/>
</dbReference>
<evidence type="ECO:0000256" key="7">
    <source>
        <dbReference type="ARBA" id="ARBA00022516"/>
    </source>
</evidence>
<evidence type="ECO:0000256" key="20">
    <source>
        <dbReference type="SAM" id="Phobius"/>
    </source>
</evidence>
<dbReference type="GO" id="GO:0016024">
    <property type="term" value="P:CDP-diacylglycerol biosynthetic process"/>
    <property type="evidence" value="ECO:0007669"/>
    <property type="project" value="UniProtKB-UniPathway"/>
</dbReference>
<evidence type="ECO:0000256" key="3">
    <source>
        <dbReference type="ARBA" id="ARBA00005119"/>
    </source>
</evidence>
<dbReference type="AlphaFoldDB" id="A0A7R8W9H9"/>
<dbReference type="UniPathway" id="UPA00557">
    <property type="reaction ID" value="UER00614"/>
</dbReference>
<evidence type="ECO:0000313" key="21">
    <source>
        <dbReference type="EMBL" id="CAD7226268.1"/>
    </source>
</evidence>
<dbReference type="PANTHER" id="PTHR13773">
    <property type="entry name" value="PHOSPHATIDATE CYTIDYLYLTRANSFERASE"/>
    <property type="match status" value="1"/>
</dbReference>
<feature type="compositionally biased region" description="Polar residues" evidence="19">
    <location>
        <begin position="34"/>
        <end position="43"/>
    </location>
</feature>
<evidence type="ECO:0000256" key="1">
    <source>
        <dbReference type="ARBA" id="ARBA00001698"/>
    </source>
</evidence>
<dbReference type="OrthoDB" id="10260889at2759"/>
<comment type="subcellular location">
    <subcellularLocation>
        <location evidence="2">Membrane</location>
        <topology evidence="2">Multi-pass membrane protein</topology>
    </subcellularLocation>
</comment>
<comment type="pathway">
    <text evidence="3">Phospholipid metabolism; CDP-diacylglycerol biosynthesis; CDP-diacylglycerol from sn-glycerol 3-phosphate: step 3/3.</text>
</comment>
<feature type="region of interest" description="Disordered" evidence="19">
    <location>
        <begin position="27"/>
        <end position="54"/>
    </location>
</feature>
<dbReference type="PANTHER" id="PTHR13773:SF8">
    <property type="entry name" value="PHOSPHATIDATE CYTIDYLYLTRANSFERASE, PHOTORECEPTOR-SPECIFIC"/>
    <property type="match status" value="1"/>
</dbReference>
<accession>A0A7R8W9H9</accession>
<evidence type="ECO:0000256" key="11">
    <source>
        <dbReference type="ARBA" id="ARBA00022989"/>
    </source>
</evidence>
<evidence type="ECO:0000256" key="12">
    <source>
        <dbReference type="ARBA" id="ARBA00023098"/>
    </source>
</evidence>
<evidence type="ECO:0000256" key="17">
    <source>
        <dbReference type="ARBA" id="ARBA00032396"/>
    </source>
</evidence>
<gene>
    <name evidence="21" type="ORF">CTOB1V02_LOCUS4191</name>
</gene>
<evidence type="ECO:0000256" key="16">
    <source>
        <dbReference type="ARBA" id="ARBA00029893"/>
    </source>
</evidence>
<feature type="transmembrane region" description="Helical" evidence="20">
    <location>
        <begin position="160"/>
        <end position="184"/>
    </location>
</feature>
<evidence type="ECO:0000256" key="18">
    <source>
        <dbReference type="ARBA" id="ARBA00033406"/>
    </source>
</evidence>
<feature type="transmembrane region" description="Helical" evidence="20">
    <location>
        <begin position="196"/>
        <end position="218"/>
    </location>
</feature>
<dbReference type="GO" id="GO:0004605">
    <property type="term" value="F:phosphatidate cytidylyltransferase activity"/>
    <property type="evidence" value="ECO:0007669"/>
    <property type="project" value="UniProtKB-EC"/>
</dbReference>
<protein>
    <recommendedName>
        <fullName evidence="6">phosphatidate cytidylyltransferase</fullName>
        <ecNumber evidence="6">2.7.7.41</ecNumber>
    </recommendedName>
    <alternativeName>
        <fullName evidence="16">CDP-diacylglycerol synthase</fullName>
    </alternativeName>
    <alternativeName>
        <fullName evidence="17">CDP-diglyceride pyrophosphorylase</fullName>
    </alternativeName>
    <alternativeName>
        <fullName evidence="18">CDP-diglyceride synthase</fullName>
    </alternativeName>
</protein>
<keyword evidence="15" id="KW-1208">Phospholipid metabolism</keyword>
<dbReference type="InterPro" id="IPR016720">
    <property type="entry name" value="PC_Trfase_euk"/>
</dbReference>
<dbReference type="EC" id="2.7.7.41" evidence="6"/>
<feature type="transmembrane region" description="Helical" evidence="20">
    <location>
        <begin position="60"/>
        <end position="79"/>
    </location>
</feature>
<evidence type="ECO:0000256" key="4">
    <source>
        <dbReference type="ARBA" id="ARBA00005189"/>
    </source>
</evidence>
<evidence type="ECO:0000256" key="19">
    <source>
        <dbReference type="SAM" id="MobiDB-lite"/>
    </source>
</evidence>
<evidence type="ECO:0000256" key="2">
    <source>
        <dbReference type="ARBA" id="ARBA00004141"/>
    </source>
</evidence>
<keyword evidence="14" id="KW-0594">Phospholipid biosynthesis</keyword>
<keyword evidence="9 20" id="KW-0812">Transmembrane</keyword>
<dbReference type="EMBL" id="OB660790">
    <property type="protein sequence ID" value="CAD7226268.1"/>
    <property type="molecule type" value="Genomic_DNA"/>
</dbReference>
<proteinExistence type="inferred from homology"/>
<evidence type="ECO:0000256" key="5">
    <source>
        <dbReference type="ARBA" id="ARBA00010185"/>
    </source>
</evidence>
<organism evidence="21">
    <name type="scientific">Cyprideis torosa</name>
    <dbReference type="NCBI Taxonomy" id="163714"/>
    <lineage>
        <taxon>Eukaryota</taxon>
        <taxon>Metazoa</taxon>
        <taxon>Ecdysozoa</taxon>
        <taxon>Arthropoda</taxon>
        <taxon>Crustacea</taxon>
        <taxon>Oligostraca</taxon>
        <taxon>Ostracoda</taxon>
        <taxon>Podocopa</taxon>
        <taxon>Podocopida</taxon>
        <taxon>Cytherocopina</taxon>
        <taxon>Cytheroidea</taxon>
        <taxon>Cytherideidae</taxon>
        <taxon>Cyprideis</taxon>
    </lineage>
</organism>
<evidence type="ECO:0000256" key="13">
    <source>
        <dbReference type="ARBA" id="ARBA00023136"/>
    </source>
</evidence>
<evidence type="ECO:0000256" key="8">
    <source>
        <dbReference type="ARBA" id="ARBA00022679"/>
    </source>
</evidence>
<dbReference type="Pfam" id="PF01148">
    <property type="entry name" value="CTP_transf_1"/>
    <property type="match status" value="1"/>
</dbReference>